<name>B9LQ25_HALLT</name>
<evidence type="ECO:0000313" key="3">
    <source>
        <dbReference type="Proteomes" id="UP000000740"/>
    </source>
</evidence>
<accession>B9LQ25</accession>
<feature type="region of interest" description="Disordered" evidence="1">
    <location>
        <begin position="1"/>
        <end position="36"/>
    </location>
</feature>
<dbReference type="Proteomes" id="UP000000740">
    <property type="component" value="Chromosome 1"/>
</dbReference>
<dbReference type="HOGENOM" id="CLU_2968348_0_0_2"/>
<dbReference type="KEGG" id="hla:Hlac_1885"/>
<protein>
    <submittedName>
        <fullName evidence="2">Uncharacterized protein</fullName>
    </submittedName>
</protein>
<evidence type="ECO:0000313" key="2">
    <source>
        <dbReference type="EMBL" id="ACM57463.1"/>
    </source>
</evidence>
<sequence length="58" mass="6184">MVGPGTKAHQYRPGVPLPVTRAATTTDDTVSDTIGTDRRTADFPDATRFYSCVASDPV</sequence>
<dbReference type="EMBL" id="CP001365">
    <property type="protein sequence ID" value="ACM57463.1"/>
    <property type="molecule type" value="Genomic_DNA"/>
</dbReference>
<keyword evidence="3" id="KW-1185">Reference proteome</keyword>
<gene>
    <name evidence="2" type="ordered locus">Hlac_1885</name>
</gene>
<evidence type="ECO:0000256" key="1">
    <source>
        <dbReference type="SAM" id="MobiDB-lite"/>
    </source>
</evidence>
<organism evidence="2 3">
    <name type="scientific">Halorubrum lacusprofundi (strain ATCC 49239 / DSM 5036 / JCM 8891 / ACAM 34)</name>
    <dbReference type="NCBI Taxonomy" id="416348"/>
    <lineage>
        <taxon>Archaea</taxon>
        <taxon>Methanobacteriati</taxon>
        <taxon>Methanobacteriota</taxon>
        <taxon>Stenosarchaea group</taxon>
        <taxon>Halobacteria</taxon>
        <taxon>Halobacteriales</taxon>
        <taxon>Haloferacaceae</taxon>
        <taxon>Halorubrum</taxon>
    </lineage>
</organism>
<proteinExistence type="predicted"/>
<reference evidence="2 3" key="1">
    <citation type="journal article" date="2016" name="Stand. Genomic Sci.">
        <title>Complete genome sequence of the Antarctic Halorubrum lacusprofundi type strain ACAM 34.</title>
        <authorList>
            <person name="Anderson I.J."/>
            <person name="DasSarma P."/>
            <person name="Lucas S."/>
            <person name="Copeland A."/>
            <person name="Lapidus A."/>
            <person name="Del Rio T.G."/>
            <person name="Tice H."/>
            <person name="Dalin E."/>
            <person name="Bruce D.C."/>
            <person name="Goodwin L."/>
            <person name="Pitluck S."/>
            <person name="Sims D."/>
            <person name="Brettin T.S."/>
            <person name="Detter J.C."/>
            <person name="Han C.S."/>
            <person name="Larimer F."/>
            <person name="Hauser L."/>
            <person name="Land M."/>
            <person name="Ivanova N."/>
            <person name="Richardson P."/>
            <person name="Cavicchioli R."/>
            <person name="DasSarma S."/>
            <person name="Woese C.R."/>
            <person name="Kyrpides N.C."/>
        </authorList>
    </citation>
    <scope>NUCLEOTIDE SEQUENCE [LARGE SCALE GENOMIC DNA]</scope>
    <source>
        <strain evidence="3">ATCC 49239 / DSM 5036 / JCM 8891 / ACAM 34</strain>
    </source>
</reference>
<dbReference type="AlphaFoldDB" id="B9LQ25"/>
<feature type="compositionally biased region" description="Low complexity" evidence="1">
    <location>
        <begin position="24"/>
        <end position="34"/>
    </location>
</feature>